<dbReference type="PROSITE" id="PS50879">
    <property type="entry name" value="RNASE_H_1"/>
    <property type="match status" value="1"/>
</dbReference>
<dbReference type="Pfam" id="PF00075">
    <property type="entry name" value="RNase_H"/>
    <property type="match status" value="1"/>
</dbReference>
<evidence type="ECO:0000313" key="3">
    <source>
        <dbReference type="Proteomes" id="UP001314205"/>
    </source>
</evidence>
<dbReference type="AlphaFoldDB" id="A0AAV1KX73"/>
<dbReference type="InterPro" id="IPR036397">
    <property type="entry name" value="RNaseH_sf"/>
</dbReference>
<dbReference type="PANTHER" id="PTHR47723:SF19">
    <property type="entry name" value="POLYNUCLEOTIDYL TRANSFERASE, RIBONUCLEASE H-LIKE SUPERFAMILY PROTEIN"/>
    <property type="match status" value="1"/>
</dbReference>
<dbReference type="Proteomes" id="UP001314205">
    <property type="component" value="Unassembled WGS sequence"/>
</dbReference>
<feature type="domain" description="RNase H type-1" evidence="1">
    <location>
        <begin position="124"/>
        <end position="256"/>
    </location>
</feature>
<dbReference type="GO" id="GO:0004523">
    <property type="term" value="F:RNA-DNA hybrid ribonuclease activity"/>
    <property type="evidence" value="ECO:0007669"/>
    <property type="project" value="InterPro"/>
</dbReference>
<dbReference type="Gene3D" id="3.30.420.10">
    <property type="entry name" value="Ribonuclease H-like superfamily/Ribonuclease H"/>
    <property type="match status" value="1"/>
</dbReference>
<dbReference type="SUPFAM" id="SSF53098">
    <property type="entry name" value="Ribonuclease H-like"/>
    <property type="match status" value="1"/>
</dbReference>
<keyword evidence="3" id="KW-1185">Reference proteome</keyword>
<dbReference type="GO" id="GO:0003676">
    <property type="term" value="F:nucleic acid binding"/>
    <property type="evidence" value="ECO:0007669"/>
    <property type="project" value="InterPro"/>
</dbReference>
<dbReference type="PANTHER" id="PTHR47723">
    <property type="entry name" value="OS05G0353850 PROTEIN"/>
    <property type="match status" value="1"/>
</dbReference>
<sequence>MESELSVPPLHIRRLYLAYKYVLKASSFSNNVTINSLKQLSTLCETRYWQRKKIPLLVKSYNKTKIMNIQSSPFLESFSLSTWLSRIDIENILLSKLESVKQSKKLYEKNSLKLNIIEELENKYHDWHKIYTDGSKSAKLQGAAFFDSSRAISRCYKVTNDVCIMTLELIAISEALRYAASYNWDKIIVYSDSKTAIQHLARSASGIRGVSIAYTILSQLYEFSLRDICAKVQWIPSHIGLLGNEEADRLANSACVNGVEYNINPCYSEVLPKFRNLCHTEWKEFFNERSKTKGIWYKTIQSEPPRIPWFIDTKINRNIIKIMFRIRTGHIPSKKFSYLMKKTDSPNCETCGVIEDLHHF</sequence>
<name>A0AAV1KX73_9NEOP</name>
<dbReference type="InterPro" id="IPR002156">
    <property type="entry name" value="RNaseH_domain"/>
</dbReference>
<dbReference type="InterPro" id="IPR012337">
    <property type="entry name" value="RNaseH-like_sf"/>
</dbReference>
<evidence type="ECO:0000313" key="2">
    <source>
        <dbReference type="EMBL" id="CAK1586449.1"/>
    </source>
</evidence>
<gene>
    <name evidence="2" type="ORF">PARMNEM_LOCUS7403</name>
</gene>
<comment type="caution">
    <text evidence="2">The sequence shown here is derived from an EMBL/GenBank/DDBJ whole genome shotgun (WGS) entry which is preliminary data.</text>
</comment>
<dbReference type="CDD" id="cd09276">
    <property type="entry name" value="Rnase_HI_RT_non_LTR"/>
    <property type="match status" value="1"/>
</dbReference>
<proteinExistence type="predicted"/>
<reference evidence="2 3" key="1">
    <citation type="submission" date="2023-11" db="EMBL/GenBank/DDBJ databases">
        <authorList>
            <person name="Hedman E."/>
            <person name="Englund M."/>
            <person name="Stromberg M."/>
            <person name="Nyberg Akerstrom W."/>
            <person name="Nylinder S."/>
            <person name="Jareborg N."/>
            <person name="Kallberg Y."/>
            <person name="Kronander E."/>
        </authorList>
    </citation>
    <scope>NUCLEOTIDE SEQUENCE [LARGE SCALE GENOMIC DNA]</scope>
</reference>
<organism evidence="2 3">
    <name type="scientific">Parnassius mnemosyne</name>
    <name type="common">clouded apollo</name>
    <dbReference type="NCBI Taxonomy" id="213953"/>
    <lineage>
        <taxon>Eukaryota</taxon>
        <taxon>Metazoa</taxon>
        <taxon>Ecdysozoa</taxon>
        <taxon>Arthropoda</taxon>
        <taxon>Hexapoda</taxon>
        <taxon>Insecta</taxon>
        <taxon>Pterygota</taxon>
        <taxon>Neoptera</taxon>
        <taxon>Endopterygota</taxon>
        <taxon>Lepidoptera</taxon>
        <taxon>Glossata</taxon>
        <taxon>Ditrysia</taxon>
        <taxon>Papilionoidea</taxon>
        <taxon>Papilionidae</taxon>
        <taxon>Parnassiinae</taxon>
        <taxon>Parnassini</taxon>
        <taxon>Parnassius</taxon>
        <taxon>Driopa</taxon>
    </lineage>
</organism>
<protein>
    <recommendedName>
        <fullName evidence="1">RNase H type-1 domain-containing protein</fullName>
    </recommendedName>
</protein>
<evidence type="ECO:0000259" key="1">
    <source>
        <dbReference type="PROSITE" id="PS50879"/>
    </source>
</evidence>
<accession>A0AAV1KX73</accession>
<dbReference type="EMBL" id="CAVLGL010000080">
    <property type="protein sequence ID" value="CAK1586449.1"/>
    <property type="molecule type" value="Genomic_DNA"/>
</dbReference>
<dbReference type="InterPro" id="IPR053151">
    <property type="entry name" value="RNase_H-like"/>
</dbReference>